<dbReference type="Proteomes" id="UP000007796">
    <property type="component" value="Unassembled WGS sequence"/>
</dbReference>
<name>F0XQE3_GROCL</name>
<protein>
    <submittedName>
        <fullName evidence="1">Uncharacterized protein</fullName>
    </submittedName>
</protein>
<evidence type="ECO:0000313" key="1">
    <source>
        <dbReference type="EMBL" id="EFX00482.1"/>
    </source>
</evidence>
<proteinExistence type="predicted"/>
<evidence type="ECO:0000313" key="2">
    <source>
        <dbReference type="Proteomes" id="UP000007796"/>
    </source>
</evidence>
<dbReference type="GeneID" id="25981033"/>
<dbReference type="AlphaFoldDB" id="F0XQE3"/>
<sequence>MEVHVKDTPVLETFSKRRHSKTNHKGSAEVCWEDQRNLALRKARTMTQSADIDGIVLHSINKPTADTSLSPDLKGIKVGLNAITANGGTAIGTQLCCQIRKLFVCQLLVSVVADSGPGDGNGSVLAPNIVDCGNDLSSKRYLQVVLGGKAGLIMPNVVLAA</sequence>
<accession>F0XQE3</accession>
<dbReference type="RefSeq" id="XP_014169964.1">
    <property type="nucleotide sequence ID" value="XM_014314489.1"/>
</dbReference>
<organism evidence="2">
    <name type="scientific">Grosmannia clavigera (strain kw1407 / UAMH 11150)</name>
    <name type="common">Blue stain fungus</name>
    <name type="synonym">Graphiocladiella clavigera</name>
    <dbReference type="NCBI Taxonomy" id="655863"/>
    <lineage>
        <taxon>Eukaryota</taxon>
        <taxon>Fungi</taxon>
        <taxon>Dikarya</taxon>
        <taxon>Ascomycota</taxon>
        <taxon>Pezizomycotina</taxon>
        <taxon>Sordariomycetes</taxon>
        <taxon>Sordariomycetidae</taxon>
        <taxon>Ophiostomatales</taxon>
        <taxon>Ophiostomataceae</taxon>
        <taxon>Leptographium</taxon>
    </lineage>
</organism>
<dbReference type="InParanoid" id="F0XQE3"/>
<dbReference type="HOGENOM" id="CLU_1643876_0_0_1"/>
<reference evidence="1 2" key="1">
    <citation type="journal article" date="2011" name="Proc. Natl. Acad. Sci. U.S.A.">
        <title>Genome and transcriptome analyses of the mountain pine beetle-fungal symbiont Grosmannia clavigera, a lodgepole pine pathogen.</title>
        <authorList>
            <person name="DiGuistini S."/>
            <person name="Wang Y."/>
            <person name="Liao N.Y."/>
            <person name="Taylor G."/>
            <person name="Tanguay P."/>
            <person name="Feau N."/>
            <person name="Henrissat B."/>
            <person name="Chan S.K."/>
            <person name="Hesse-Orce U."/>
            <person name="Alamouti S.M."/>
            <person name="Tsui C.K.M."/>
            <person name="Docking R.T."/>
            <person name="Levasseur A."/>
            <person name="Haridas S."/>
            <person name="Robertson G."/>
            <person name="Birol I."/>
            <person name="Holt R.A."/>
            <person name="Marra M.A."/>
            <person name="Hamelin R.C."/>
            <person name="Hirst M."/>
            <person name="Jones S.J.M."/>
            <person name="Bohlmann J."/>
            <person name="Breuil C."/>
        </authorList>
    </citation>
    <scope>NUCLEOTIDE SEQUENCE [LARGE SCALE GENOMIC DNA]</scope>
    <source>
        <strain evidence="2">kw1407 / UAMH 11150</strain>
    </source>
</reference>
<keyword evidence="2" id="KW-1185">Reference proteome</keyword>
<gene>
    <name evidence="1" type="ORF">CMQ_7484</name>
</gene>
<dbReference type="EMBL" id="GL629801">
    <property type="protein sequence ID" value="EFX00482.1"/>
    <property type="molecule type" value="Genomic_DNA"/>
</dbReference>